<dbReference type="InterPro" id="IPR010987">
    <property type="entry name" value="Glutathione-S-Trfase_C-like"/>
</dbReference>
<dbReference type="FunFam" id="3.40.30.10:FF:000176">
    <property type="entry name" value="Glutathione S-transferase theta-1"/>
    <property type="match status" value="1"/>
</dbReference>
<dbReference type="InterPro" id="IPR036249">
    <property type="entry name" value="Thioredoxin-like_sf"/>
</dbReference>
<evidence type="ECO:0000256" key="6">
    <source>
        <dbReference type="ARBA" id="ARBA00022679"/>
    </source>
</evidence>
<dbReference type="GO" id="GO:0004364">
    <property type="term" value="F:glutathione transferase activity"/>
    <property type="evidence" value="ECO:0007669"/>
    <property type="project" value="UniProtKB-EC"/>
</dbReference>
<dbReference type="Proteomes" id="UP001152799">
    <property type="component" value="Chromosome 7"/>
</dbReference>
<organism evidence="10 11">
    <name type="scientific">Ceutorhynchus assimilis</name>
    <name type="common">cabbage seed weevil</name>
    <dbReference type="NCBI Taxonomy" id="467358"/>
    <lineage>
        <taxon>Eukaryota</taxon>
        <taxon>Metazoa</taxon>
        <taxon>Ecdysozoa</taxon>
        <taxon>Arthropoda</taxon>
        <taxon>Hexapoda</taxon>
        <taxon>Insecta</taxon>
        <taxon>Pterygota</taxon>
        <taxon>Neoptera</taxon>
        <taxon>Endopterygota</taxon>
        <taxon>Coleoptera</taxon>
        <taxon>Polyphaga</taxon>
        <taxon>Cucujiformia</taxon>
        <taxon>Curculionidae</taxon>
        <taxon>Ceutorhynchinae</taxon>
        <taxon>Ceutorhynchus</taxon>
    </lineage>
</organism>
<reference evidence="10" key="1">
    <citation type="submission" date="2022-01" db="EMBL/GenBank/DDBJ databases">
        <authorList>
            <person name="King R."/>
        </authorList>
    </citation>
    <scope>NUCLEOTIDE SEQUENCE</scope>
</reference>
<dbReference type="PANTHER" id="PTHR43917:SF8">
    <property type="entry name" value="GH16740P-RELATED"/>
    <property type="match status" value="1"/>
</dbReference>
<dbReference type="InterPro" id="IPR004046">
    <property type="entry name" value="GST_C"/>
</dbReference>
<dbReference type="Gene3D" id="1.20.1050.10">
    <property type="match status" value="1"/>
</dbReference>
<name>A0A9N9QS46_9CUCU</name>
<dbReference type="Gene3D" id="3.40.30.10">
    <property type="entry name" value="Glutaredoxin"/>
    <property type="match status" value="1"/>
</dbReference>
<dbReference type="PROSITE" id="PS50405">
    <property type="entry name" value="GST_CTER"/>
    <property type="match status" value="1"/>
</dbReference>
<dbReference type="InterPro" id="IPR051369">
    <property type="entry name" value="GST_Theta"/>
</dbReference>
<dbReference type="EMBL" id="OU892283">
    <property type="protein sequence ID" value="CAG9771628.1"/>
    <property type="molecule type" value="Genomic_DNA"/>
</dbReference>
<dbReference type="Pfam" id="PF00043">
    <property type="entry name" value="GST_C"/>
    <property type="match status" value="1"/>
</dbReference>
<dbReference type="InterPro" id="IPR040075">
    <property type="entry name" value="GST_N_Theta"/>
</dbReference>
<proteinExistence type="inferred from homology"/>
<comment type="catalytic activity">
    <reaction evidence="7">
        <text>RX + glutathione = an S-substituted glutathione + a halide anion + H(+)</text>
        <dbReference type="Rhea" id="RHEA:16437"/>
        <dbReference type="ChEBI" id="CHEBI:15378"/>
        <dbReference type="ChEBI" id="CHEBI:16042"/>
        <dbReference type="ChEBI" id="CHEBI:17792"/>
        <dbReference type="ChEBI" id="CHEBI:57925"/>
        <dbReference type="ChEBI" id="CHEBI:90779"/>
        <dbReference type="EC" id="2.5.1.18"/>
    </reaction>
</comment>
<dbReference type="SUPFAM" id="SSF47616">
    <property type="entry name" value="GST C-terminal domain-like"/>
    <property type="match status" value="1"/>
</dbReference>
<dbReference type="PROSITE" id="PS50404">
    <property type="entry name" value="GST_NTER"/>
    <property type="match status" value="1"/>
</dbReference>
<dbReference type="AlphaFoldDB" id="A0A9N9QS46"/>
<feature type="domain" description="GST N-terminal" evidence="8">
    <location>
        <begin position="2"/>
        <end position="84"/>
    </location>
</feature>
<dbReference type="SUPFAM" id="SSF52833">
    <property type="entry name" value="Thioredoxin-like"/>
    <property type="match status" value="1"/>
</dbReference>
<accession>A0A9N9QS46</accession>
<evidence type="ECO:0000256" key="7">
    <source>
        <dbReference type="ARBA" id="ARBA00047960"/>
    </source>
</evidence>
<dbReference type="SFLD" id="SFLDS00019">
    <property type="entry name" value="Glutathione_Transferase_(cytos"/>
    <property type="match status" value="1"/>
</dbReference>
<evidence type="ECO:0000256" key="2">
    <source>
        <dbReference type="ARBA" id="ARBA00009899"/>
    </source>
</evidence>
<keyword evidence="5" id="KW-0963">Cytoplasm</keyword>
<dbReference type="InterPro" id="IPR040079">
    <property type="entry name" value="Glutathione_S-Trfase"/>
</dbReference>
<gene>
    <name evidence="10" type="ORF">CEUTPL_LOCUS12058</name>
</gene>
<evidence type="ECO:0000259" key="8">
    <source>
        <dbReference type="PROSITE" id="PS50404"/>
    </source>
</evidence>
<keyword evidence="6" id="KW-0808">Transferase</keyword>
<evidence type="ECO:0000256" key="1">
    <source>
        <dbReference type="ARBA" id="ARBA00004496"/>
    </source>
</evidence>
<dbReference type="PANTHER" id="PTHR43917">
    <property type="match status" value="1"/>
</dbReference>
<dbReference type="InterPro" id="IPR004045">
    <property type="entry name" value="Glutathione_S-Trfase_N"/>
</dbReference>
<dbReference type="GO" id="GO:0005737">
    <property type="term" value="C:cytoplasm"/>
    <property type="evidence" value="ECO:0007669"/>
    <property type="project" value="UniProtKB-SubCell"/>
</dbReference>
<keyword evidence="11" id="KW-1185">Reference proteome</keyword>
<dbReference type="EC" id="2.5.1.18" evidence="4"/>
<evidence type="ECO:0000259" key="9">
    <source>
        <dbReference type="PROSITE" id="PS50405"/>
    </source>
</evidence>
<dbReference type="InterPro" id="IPR040077">
    <property type="entry name" value="GST_C_Theta"/>
</dbReference>
<evidence type="ECO:0000256" key="3">
    <source>
        <dbReference type="ARBA" id="ARBA00011738"/>
    </source>
</evidence>
<dbReference type="FunFam" id="1.20.1050.10:FF:000008">
    <property type="entry name" value="Glutathione S-transferase theta-1"/>
    <property type="match status" value="1"/>
</dbReference>
<sequence length="229" mass="26937">MPVLKYYYDLLSQPSRALYIFLKLTQIPFEAKPVSLRKGEHRSDEFKEQLNRFQKVPFIHHGDFKLAESTAILGYLSREFRHLIDDHWYPENSQARAKVDEYLGWHPLNTRMKCALYFWHKWLIPIMTESEPNERKVAAQESEMVTCLDEIETLWLSQGHKYLTGDQISVADIFAACEMEQPRIAGYDVTEGRPLIKTWFERVKQDCHPFYNEAHAIVDKIASKTKAKL</sequence>
<dbReference type="CDD" id="cd03050">
    <property type="entry name" value="GST_N_Theta"/>
    <property type="match status" value="1"/>
</dbReference>
<feature type="domain" description="GST C-terminal" evidence="9">
    <location>
        <begin position="92"/>
        <end position="227"/>
    </location>
</feature>
<comment type="similarity">
    <text evidence="2">Belongs to the GST superfamily. Theta family.</text>
</comment>
<dbReference type="CDD" id="cd03183">
    <property type="entry name" value="GST_C_Theta"/>
    <property type="match status" value="1"/>
</dbReference>
<evidence type="ECO:0000256" key="4">
    <source>
        <dbReference type="ARBA" id="ARBA00012452"/>
    </source>
</evidence>
<dbReference type="GO" id="GO:0006749">
    <property type="term" value="P:glutathione metabolic process"/>
    <property type="evidence" value="ECO:0007669"/>
    <property type="project" value="TreeGrafter"/>
</dbReference>
<comment type="subunit">
    <text evidence="3">Homodimer.</text>
</comment>
<dbReference type="OrthoDB" id="422574at2759"/>
<evidence type="ECO:0000313" key="11">
    <source>
        <dbReference type="Proteomes" id="UP001152799"/>
    </source>
</evidence>
<comment type="subcellular location">
    <subcellularLocation>
        <location evidence="1">Cytoplasm</location>
    </subcellularLocation>
</comment>
<protein>
    <recommendedName>
        <fullName evidence="4">glutathione transferase</fullName>
        <ecNumber evidence="4">2.5.1.18</ecNumber>
    </recommendedName>
</protein>
<evidence type="ECO:0000313" key="10">
    <source>
        <dbReference type="EMBL" id="CAG9771628.1"/>
    </source>
</evidence>
<dbReference type="InterPro" id="IPR036282">
    <property type="entry name" value="Glutathione-S-Trfase_C_sf"/>
</dbReference>
<dbReference type="Pfam" id="PF02798">
    <property type="entry name" value="GST_N"/>
    <property type="match status" value="1"/>
</dbReference>
<dbReference type="SFLD" id="SFLDG00358">
    <property type="entry name" value="Main_(cytGST)"/>
    <property type="match status" value="1"/>
</dbReference>
<evidence type="ECO:0000256" key="5">
    <source>
        <dbReference type="ARBA" id="ARBA00022490"/>
    </source>
</evidence>